<evidence type="ECO:0000256" key="5">
    <source>
        <dbReference type="ARBA" id="ARBA00022490"/>
    </source>
</evidence>
<organism evidence="11 12">
    <name type="scientific">Oopsacas minuta</name>
    <dbReference type="NCBI Taxonomy" id="111878"/>
    <lineage>
        <taxon>Eukaryota</taxon>
        <taxon>Metazoa</taxon>
        <taxon>Porifera</taxon>
        <taxon>Hexactinellida</taxon>
        <taxon>Hexasterophora</taxon>
        <taxon>Lyssacinosida</taxon>
        <taxon>Leucopsacidae</taxon>
        <taxon>Oopsacas</taxon>
    </lineage>
</organism>
<comment type="similarity">
    <text evidence="3">Belongs to the VTA1 family.</text>
</comment>
<keyword evidence="7" id="KW-0653">Protein transport</keyword>
<dbReference type="Proteomes" id="UP001165289">
    <property type="component" value="Unassembled WGS sequence"/>
</dbReference>
<dbReference type="GO" id="GO:0015031">
    <property type="term" value="P:protein transport"/>
    <property type="evidence" value="ECO:0007669"/>
    <property type="project" value="UniProtKB-KW"/>
</dbReference>
<protein>
    <submittedName>
        <fullName evidence="11">Vacuolar protein sorting-associated protein VTA1-like protein isoform X2</fullName>
    </submittedName>
</protein>
<evidence type="ECO:0000256" key="6">
    <source>
        <dbReference type="ARBA" id="ARBA00022753"/>
    </source>
</evidence>
<dbReference type="Pfam" id="PF04652">
    <property type="entry name" value="Vta1"/>
    <property type="match status" value="1"/>
</dbReference>
<feature type="domain" description="Vta1 C-terminal" evidence="10">
    <location>
        <begin position="214"/>
        <end position="242"/>
    </location>
</feature>
<dbReference type="Pfam" id="PF18097">
    <property type="entry name" value="Vta1_C"/>
    <property type="match status" value="1"/>
</dbReference>
<evidence type="ECO:0000259" key="10">
    <source>
        <dbReference type="Pfam" id="PF18097"/>
    </source>
</evidence>
<accession>A0AAV7JJB9</accession>
<sequence length="249" mass="27606">MTEFKVLTPYLKLADEFKERDPILSYWITMHAIQRGIKTPASKTKEGKTYLLQKMEELEARKKAIISKFEETDAISDDIVAEAYCEAAAIKVFSWADGQDRSCNFGKPVIRAFYTASSLFEVLGQFGDLPMKAEELKKYSKVKAVYLSRCLKTGETPVPGNPEEDTVPLPVAPQTISSAVPAPAQPVIESAEGRVMSTSGVPIQSDLMIRLDEHVSYARSAIQYEDVKTAVTFLQRALSILTTGQDITN</sequence>
<proteinExistence type="inferred from homology"/>
<evidence type="ECO:0000256" key="2">
    <source>
        <dbReference type="ARBA" id="ARBA00004496"/>
    </source>
</evidence>
<reference evidence="11 12" key="1">
    <citation type="journal article" date="2023" name="BMC Biol.">
        <title>The compact genome of the sponge Oopsacas minuta (Hexactinellida) is lacking key metazoan core genes.</title>
        <authorList>
            <person name="Santini S."/>
            <person name="Schenkelaars Q."/>
            <person name="Jourda C."/>
            <person name="Duchesne M."/>
            <person name="Belahbib H."/>
            <person name="Rocher C."/>
            <person name="Selva M."/>
            <person name="Riesgo A."/>
            <person name="Vervoort M."/>
            <person name="Leys S.P."/>
            <person name="Kodjabachian L."/>
            <person name="Le Bivic A."/>
            <person name="Borchiellini C."/>
            <person name="Claverie J.M."/>
            <person name="Renard E."/>
        </authorList>
    </citation>
    <scope>NUCLEOTIDE SEQUENCE [LARGE SCALE GENOMIC DNA]</scope>
    <source>
        <strain evidence="11">SPO-2</strain>
    </source>
</reference>
<keyword evidence="5" id="KW-0963">Cytoplasm</keyword>
<evidence type="ECO:0000256" key="8">
    <source>
        <dbReference type="ARBA" id="ARBA00023136"/>
    </source>
</evidence>
<gene>
    <name evidence="11" type="ORF">LOD99_6774</name>
</gene>
<dbReference type="InterPro" id="IPR039431">
    <property type="entry name" value="Vta1/CALS_N"/>
</dbReference>
<keyword evidence="12" id="KW-1185">Reference proteome</keyword>
<comment type="caution">
    <text evidence="11">The sequence shown here is derived from an EMBL/GenBank/DDBJ whole genome shotgun (WGS) entry which is preliminary data.</text>
</comment>
<evidence type="ECO:0000256" key="4">
    <source>
        <dbReference type="ARBA" id="ARBA00022448"/>
    </source>
</evidence>
<evidence type="ECO:0000256" key="7">
    <source>
        <dbReference type="ARBA" id="ARBA00022927"/>
    </source>
</evidence>
<feature type="domain" description="Vta1/callose synthase N-terminal" evidence="9">
    <location>
        <begin position="7"/>
        <end position="152"/>
    </location>
</feature>
<dbReference type="InterPro" id="IPR044538">
    <property type="entry name" value="Vta1-like"/>
</dbReference>
<evidence type="ECO:0000256" key="1">
    <source>
        <dbReference type="ARBA" id="ARBA00004481"/>
    </source>
</evidence>
<comment type="subcellular location">
    <subcellularLocation>
        <location evidence="2">Cytoplasm</location>
    </subcellularLocation>
    <subcellularLocation>
        <location evidence="1">Endosome membrane</location>
        <topology evidence="1">Peripheral membrane protein</topology>
    </subcellularLocation>
</comment>
<evidence type="ECO:0000313" key="12">
    <source>
        <dbReference type="Proteomes" id="UP001165289"/>
    </source>
</evidence>
<keyword evidence="8" id="KW-0472">Membrane</keyword>
<dbReference type="InterPro" id="IPR023175">
    <property type="entry name" value="Vta1/CALS_N_sf"/>
</dbReference>
<dbReference type="PANTHER" id="PTHR46009:SF1">
    <property type="entry name" value="VACUOLAR PROTEIN SORTING-ASSOCIATED PROTEIN VTA1 HOMOLOG"/>
    <property type="match status" value="1"/>
</dbReference>
<dbReference type="InterPro" id="IPR041212">
    <property type="entry name" value="Vta1_C"/>
</dbReference>
<dbReference type="Gene3D" id="1.25.40.270">
    <property type="entry name" value="Vacuolar protein sorting-associated protein vta1"/>
    <property type="match status" value="1"/>
</dbReference>
<evidence type="ECO:0000256" key="3">
    <source>
        <dbReference type="ARBA" id="ARBA00007895"/>
    </source>
</evidence>
<dbReference type="GO" id="GO:0010008">
    <property type="term" value="C:endosome membrane"/>
    <property type="evidence" value="ECO:0007669"/>
    <property type="project" value="UniProtKB-SubCell"/>
</dbReference>
<dbReference type="Gene3D" id="1.20.5.420">
    <property type="entry name" value="Immunoglobulin FC, subunit C"/>
    <property type="match status" value="1"/>
</dbReference>
<evidence type="ECO:0000259" key="9">
    <source>
        <dbReference type="Pfam" id="PF04652"/>
    </source>
</evidence>
<dbReference type="GO" id="GO:0032511">
    <property type="term" value="P:late endosome to vacuole transport via multivesicular body sorting pathway"/>
    <property type="evidence" value="ECO:0007669"/>
    <property type="project" value="InterPro"/>
</dbReference>
<dbReference type="EMBL" id="JAKMXF010000322">
    <property type="protein sequence ID" value="KAI6649052.1"/>
    <property type="molecule type" value="Genomic_DNA"/>
</dbReference>
<keyword evidence="4" id="KW-0813">Transport</keyword>
<keyword evidence="6" id="KW-0967">Endosome</keyword>
<evidence type="ECO:0000313" key="11">
    <source>
        <dbReference type="EMBL" id="KAI6649052.1"/>
    </source>
</evidence>
<dbReference type="PANTHER" id="PTHR46009">
    <property type="entry name" value="VACUOLAR PROTEIN SORTING-ASSOCIATED PROTEIN VTA1 HOMOLOG"/>
    <property type="match status" value="1"/>
</dbReference>
<dbReference type="AlphaFoldDB" id="A0AAV7JJB9"/>
<name>A0AAV7JJB9_9METZ</name>
<dbReference type="GO" id="GO:0005771">
    <property type="term" value="C:multivesicular body"/>
    <property type="evidence" value="ECO:0007669"/>
    <property type="project" value="TreeGrafter"/>
</dbReference>